<evidence type="ECO:0000256" key="1">
    <source>
        <dbReference type="ARBA" id="ARBA00004162"/>
    </source>
</evidence>
<evidence type="ECO:0000256" key="6">
    <source>
        <dbReference type="SAM" id="Phobius"/>
    </source>
</evidence>
<dbReference type="KEGG" id="psn:Pedsa_0782"/>
<dbReference type="AlphaFoldDB" id="F0S957"/>
<evidence type="ECO:0000313" key="11">
    <source>
        <dbReference type="Proteomes" id="UP000000310"/>
    </source>
</evidence>
<proteinExistence type="predicted"/>
<dbReference type="eggNOG" id="COG1983">
    <property type="taxonomic scope" value="Bacteria"/>
</dbReference>
<sequence length="536" mass="61152">MNKTIIINIGNTILHIEEEAFEILTSYLNEIKQHFTKNADDFEIVKDIENRIAEMFAEILSKKQNQVIEVSDVRDVMTQMGSVKDFNDETEEESPLQSPSDYFSGKKKLYRDVYEGIFAGVCSGLSHYFNIEVRWMRLLFFLLSFAGGIGILVYLILWIAMPSAVTRSERMEMKGEATNLYGYKRSFEEELAVIRANMKSAGEQFGPLAQSSSNLVSHLFTTITRLVTTIARLLGKAIAWFIIIFGICALLALIIGLGALIGFWNDSFYNDFPFNIINTPFKAEIVLSVFISIFIPFLALVLFAIKTINQHLQINKYIWFSLLVVWLFGTATLSYNIARIVSEFKEEAELAQKTDLKNFSIYVFNVNPGMVFSHEDSLNLKIKDYASGSNIVIDNREPGAFKNPRNVRIRFEKSDDNKASITKSYKANGKTFSNALENAQNIEYQYSITDSIINLNPGAILKKQAVWRDQNVLLTVRVPIGTKININNNLYKYLAFYHYCAHDNDRHTNYITWTMTEEGLKCQSDIDIAEENNANQ</sequence>
<feature type="transmembrane region" description="Helical" evidence="6">
    <location>
        <begin position="317"/>
        <end position="338"/>
    </location>
</feature>
<reference evidence="11" key="2">
    <citation type="submission" date="2011-02" db="EMBL/GenBank/DDBJ databases">
        <title>The complete genome of Pedobacter saltans DSM 12145.</title>
        <authorList>
            <consortium name="US DOE Joint Genome Institute (JGI-PGF)"/>
            <person name="Lucas S."/>
            <person name="Copeland A."/>
            <person name="Lapidus A."/>
            <person name="Bruce D."/>
            <person name="Goodwin L."/>
            <person name="Pitluck S."/>
            <person name="Kyrpides N."/>
            <person name="Mavromatis K."/>
            <person name="Pagani I."/>
            <person name="Ivanova N."/>
            <person name="Ovchinnikova G."/>
            <person name="Lu M."/>
            <person name="Detter J.C."/>
            <person name="Han C."/>
            <person name="Land M."/>
            <person name="Hauser L."/>
            <person name="Markowitz V."/>
            <person name="Cheng J.-F."/>
            <person name="Hugenholtz P."/>
            <person name="Woyke T."/>
            <person name="Wu D."/>
            <person name="Tindall B."/>
            <person name="Pomrenke H.G."/>
            <person name="Brambilla E."/>
            <person name="Klenk H.-P."/>
            <person name="Eisen J.A."/>
        </authorList>
    </citation>
    <scope>NUCLEOTIDE SEQUENCE [LARGE SCALE GENOMIC DNA]</scope>
    <source>
        <strain evidence="11">ATCC 51119 / DSM 12145 / JCM 21818 / LMG 10337 / NBRC 100064 / NCIMB 13643</strain>
    </source>
</reference>
<dbReference type="PANTHER" id="PTHR33885">
    <property type="entry name" value="PHAGE SHOCK PROTEIN C"/>
    <property type="match status" value="1"/>
</dbReference>
<comment type="subcellular location">
    <subcellularLocation>
        <location evidence="1">Cell membrane</location>
        <topology evidence="1">Single-pass membrane protein</topology>
    </subcellularLocation>
</comment>
<evidence type="ECO:0000256" key="2">
    <source>
        <dbReference type="ARBA" id="ARBA00022475"/>
    </source>
</evidence>
<evidence type="ECO:0000256" key="4">
    <source>
        <dbReference type="ARBA" id="ARBA00022989"/>
    </source>
</evidence>
<dbReference type="InterPro" id="IPR054319">
    <property type="entry name" value="PspC-rel_ToastRack"/>
</dbReference>
<evidence type="ECO:0000256" key="5">
    <source>
        <dbReference type="ARBA" id="ARBA00023136"/>
    </source>
</evidence>
<dbReference type="PANTHER" id="PTHR33885:SF3">
    <property type="entry name" value="PHAGE SHOCK PROTEIN C"/>
    <property type="match status" value="1"/>
</dbReference>
<dbReference type="Pfam" id="PF04024">
    <property type="entry name" value="PspC"/>
    <property type="match status" value="1"/>
</dbReference>
<dbReference type="Proteomes" id="UP000000310">
    <property type="component" value="Chromosome"/>
</dbReference>
<dbReference type="STRING" id="762903.Pedsa_0782"/>
<feature type="domain" description="Phage shock protein PspC N-terminal" evidence="7">
    <location>
        <begin position="107"/>
        <end position="163"/>
    </location>
</feature>
<evidence type="ECO:0000259" key="7">
    <source>
        <dbReference type="Pfam" id="PF04024"/>
    </source>
</evidence>
<accession>F0S957</accession>
<dbReference type="InterPro" id="IPR007168">
    <property type="entry name" value="Phageshock_PspC_N"/>
</dbReference>
<evidence type="ECO:0000313" key="10">
    <source>
        <dbReference type="EMBL" id="ADY51355.1"/>
    </source>
</evidence>
<evidence type="ECO:0000259" key="9">
    <source>
        <dbReference type="Pfam" id="PF22744"/>
    </source>
</evidence>
<protein>
    <submittedName>
        <fullName evidence="10">Phage shock protein C, PspC</fullName>
    </submittedName>
</protein>
<keyword evidence="2" id="KW-1003">Cell membrane</keyword>
<keyword evidence="5 6" id="KW-0472">Membrane</keyword>
<dbReference type="EMBL" id="CP002545">
    <property type="protein sequence ID" value="ADY51355.1"/>
    <property type="molecule type" value="Genomic_DNA"/>
</dbReference>
<feature type="domain" description="PspC-related transmembrane region" evidence="8">
    <location>
        <begin position="209"/>
        <end position="344"/>
    </location>
</feature>
<keyword evidence="11" id="KW-1185">Reference proteome</keyword>
<dbReference type="InterPro" id="IPR052027">
    <property type="entry name" value="PspC"/>
</dbReference>
<feature type="transmembrane region" description="Helical" evidence="6">
    <location>
        <begin position="135"/>
        <end position="161"/>
    </location>
</feature>
<dbReference type="OrthoDB" id="5772680at2"/>
<feature type="transmembrane region" description="Helical" evidence="6">
    <location>
        <begin position="285"/>
        <end position="305"/>
    </location>
</feature>
<evidence type="ECO:0000259" key="8">
    <source>
        <dbReference type="Pfam" id="PF22571"/>
    </source>
</evidence>
<keyword evidence="4 6" id="KW-1133">Transmembrane helix</keyword>
<name>F0S957_PSESL</name>
<dbReference type="InterPro" id="IPR054321">
    <property type="entry name" value="PspC-rel_TM"/>
</dbReference>
<organism evidence="10 11">
    <name type="scientific">Pseudopedobacter saltans (strain ATCC 51119 / DSM 12145 / JCM 21818 / CCUG 39354 / LMG 10337 / NBRC 100064 / NCIMB 13643)</name>
    <name type="common">Pedobacter saltans</name>
    <dbReference type="NCBI Taxonomy" id="762903"/>
    <lineage>
        <taxon>Bacteria</taxon>
        <taxon>Pseudomonadati</taxon>
        <taxon>Bacteroidota</taxon>
        <taxon>Sphingobacteriia</taxon>
        <taxon>Sphingobacteriales</taxon>
        <taxon>Sphingobacteriaceae</taxon>
        <taxon>Pseudopedobacter</taxon>
    </lineage>
</organism>
<evidence type="ECO:0000256" key="3">
    <source>
        <dbReference type="ARBA" id="ARBA00022692"/>
    </source>
</evidence>
<dbReference type="HOGENOM" id="CLU_017085_0_0_10"/>
<feature type="transmembrane region" description="Helical" evidence="6">
    <location>
        <begin position="238"/>
        <end position="265"/>
    </location>
</feature>
<feature type="domain" description="PspC-related ToastRack" evidence="9">
    <location>
        <begin position="394"/>
        <end position="526"/>
    </location>
</feature>
<dbReference type="GO" id="GO:0005886">
    <property type="term" value="C:plasma membrane"/>
    <property type="evidence" value="ECO:0007669"/>
    <property type="project" value="UniProtKB-SubCell"/>
</dbReference>
<dbReference type="Pfam" id="PF22571">
    <property type="entry name" value="LiaI-LiaF-TM_PspC"/>
    <property type="match status" value="1"/>
</dbReference>
<dbReference type="RefSeq" id="WP_013631856.1">
    <property type="nucleotide sequence ID" value="NC_015177.1"/>
</dbReference>
<reference evidence="10 11" key="1">
    <citation type="journal article" date="2011" name="Stand. Genomic Sci.">
        <title>Complete genome sequence of the gliding, heparinolytic Pedobacter saltans type strain (113).</title>
        <authorList>
            <person name="Liolios K."/>
            <person name="Sikorski J."/>
            <person name="Lu M."/>
            <person name="Nolan M."/>
            <person name="Lapidus A."/>
            <person name="Lucas S."/>
            <person name="Hammon N."/>
            <person name="Deshpande S."/>
            <person name="Cheng J.F."/>
            <person name="Tapia R."/>
            <person name="Han C."/>
            <person name="Goodwin L."/>
            <person name="Pitluck S."/>
            <person name="Huntemann M."/>
            <person name="Ivanova N."/>
            <person name="Pagani I."/>
            <person name="Mavromatis K."/>
            <person name="Ovchinikova G."/>
            <person name="Pati A."/>
            <person name="Chen A."/>
            <person name="Palaniappan K."/>
            <person name="Land M."/>
            <person name="Hauser L."/>
            <person name="Brambilla E.M."/>
            <person name="Kotsyurbenko O."/>
            <person name="Rohde M."/>
            <person name="Tindall B.J."/>
            <person name="Abt B."/>
            <person name="Goker M."/>
            <person name="Detter J.C."/>
            <person name="Woyke T."/>
            <person name="Bristow J."/>
            <person name="Eisen J.A."/>
            <person name="Markowitz V."/>
            <person name="Hugenholtz P."/>
            <person name="Klenk H.P."/>
            <person name="Kyrpides N.C."/>
        </authorList>
    </citation>
    <scope>NUCLEOTIDE SEQUENCE [LARGE SCALE GENOMIC DNA]</scope>
    <source>
        <strain evidence="11">ATCC 51119 / DSM 12145 / JCM 21818 / LMG 10337 / NBRC 100064 / NCIMB 13643</strain>
    </source>
</reference>
<keyword evidence="3 6" id="KW-0812">Transmembrane</keyword>
<gene>
    <name evidence="10" type="ordered locus">Pedsa_0782</name>
</gene>
<dbReference type="Pfam" id="PF22744">
    <property type="entry name" value="Toast-rack_PspC-Cterm"/>
    <property type="match status" value="1"/>
</dbReference>